<keyword evidence="2" id="KW-1185">Reference proteome</keyword>
<dbReference type="OrthoDB" id="783096at2759"/>
<accession>A0A6A1V1K5</accession>
<dbReference type="AlphaFoldDB" id="A0A6A1V1K5"/>
<name>A0A6A1V1K5_9ROSI</name>
<dbReference type="GO" id="GO:0016788">
    <property type="term" value="F:hydrolase activity, acting on ester bonds"/>
    <property type="evidence" value="ECO:0007669"/>
    <property type="project" value="TreeGrafter"/>
</dbReference>
<protein>
    <submittedName>
        <fullName evidence="1">Putative inactive purple acid phosphatase 29</fullName>
    </submittedName>
</protein>
<organism evidence="1 2">
    <name type="scientific">Morella rubra</name>
    <name type="common">Chinese bayberry</name>
    <dbReference type="NCBI Taxonomy" id="262757"/>
    <lineage>
        <taxon>Eukaryota</taxon>
        <taxon>Viridiplantae</taxon>
        <taxon>Streptophyta</taxon>
        <taxon>Embryophyta</taxon>
        <taxon>Tracheophyta</taxon>
        <taxon>Spermatophyta</taxon>
        <taxon>Magnoliopsida</taxon>
        <taxon>eudicotyledons</taxon>
        <taxon>Gunneridae</taxon>
        <taxon>Pentapetalae</taxon>
        <taxon>rosids</taxon>
        <taxon>fabids</taxon>
        <taxon>Fagales</taxon>
        <taxon>Myricaceae</taxon>
        <taxon>Morella</taxon>
    </lineage>
</organism>
<dbReference type="EMBL" id="RXIC02000025">
    <property type="protein sequence ID" value="KAB1206471.1"/>
    <property type="molecule type" value="Genomic_DNA"/>
</dbReference>
<dbReference type="GO" id="GO:0005737">
    <property type="term" value="C:cytoplasm"/>
    <property type="evidence" value="ECO:0007669"/>
    <property type="project" value="TreeGrafter"/>
</dbReference>
<proteinExistence type="predicted"/>
<dbReference type="PANTHER" id="PTHR32440:SF0">
    <property type="entry name" value="PHOSPHATASE DCR2-RELATED"/>
    <property type="match status" value="1"/>
</dbReference>
<dbReference type="Proteomes" id="UP000516437">
    <property type="component" value="Chromosome 7"/>
</dbReference>
<comment type="caution">
    <text evidence="1">The sequence shown here is derived from an EMBL/GenBank/DDBJ whole genome shotgun (WGS) entry which is preliminary data.</text>
</comment>
<gene>
    <name evidence="1" type="ORF">CJ030_MR7G000073</name>
</gene>
<evidence type="ECO:0000313" key="2">
    <source>
        <dbReference type="Proteomes" id="UP000516437"/>
    </source>
</evidence>
<dbReference type="PANTHER" id="PTHR32440">
    <property type="entry name" value="PHOSPHATASE DCR2-RELATED-RELATED"/>
    <property type="match status" value="1"/>
</dbReference>
<sequence>MLFWGHDKECALRREGVMKHIVSMKNTLSQVYPKNAPFFIDGFGNYNLEVHGAHGTRFENKSILNLYMIDSGDNSKVDYTPGKGYDWIKASQISMSFGFLLQRAYNMGNPETQKEPAPVLVYIHSPVPEVNSFGPNNMTGVKQEESCNPDMNSG</sequence>
<reference evidence="1 2" key="1">
    <citation type="journal article" date="2019" name="Plant Biotechnol. J.">
        <title>The red bayberry genome and genetic basis of sex determination.</title>
        <authorList>
            <person name="Jia H.M."/>
            <person name="Jia H.J."/>
            <person name="Cai Q.L."/>
            <person name="Wang Y."/>
            <person name="Zhao H.B."/>
            <person name="Yang W.F."/>
            <person name="Wang G.Y."/>
            <person name="Li Y.H."/>
            <person name="Zhan D.L."/>
            <person name="Shen Y.T."/>
            <person name="Niu Q.F."/>
            <person name="Chang L."/>
            <person name="Qiu J."/>
            <person name="Zhao L."/>
            <person name="Xie H.B."/>
            <person name="Fu W.Y."/>
            <person name="Jin J."/>
            <person name="Li X.W."/>
            <person name="Jiao Y."/>
            <person name="Zhou C.C."/>
            <person name="Tu T."/>
            <person name="Chai C.Y."/>
            <person name="Gao J.L."/>
            <person name="Fan L.J."/>
            <person name="van de Weg E."/>
            <person name="Wang J.Y."/>
            <person name="Gao Z.S."/>
        </authorList>
    </citation>
    <scope>NUCLEOTIDE SEQUENCE [LARGE SCALE GENOMIC DNA]</scope>
    <source>
        <tissue evidence="1">Leaves</tissue>
    </source>
</reference>
<evidence type="ECO:0000313" key="1">
    <source>
        <dbReference type="EMBL" id="KAB1206471.1"/>
    </source>
</evidence>